<protein>
    <recommendedName>
        <fullName evidence="1">Dipeptidase</fullName>
        <ecNumber evidence="1">3.4.-.-</ecNumber>
    </recommendedName>
</protein>
<proteinExistence type="inferred from homology"/>
<evidence type="ECO:0000256" key="1">
    <source>
        <dbReference type="RuleBase" id="RU364089"/>
    </source>
</evidence>
<dbReference type="Proteomes" id="UP000270673">
    <property type="component" value="Chromosome"/>
</dbReference>
<keyword evidence="1" id="KW-0224">Dipeptidase</keyword>
<evidence type="ECO:0000256" key="2">
    <source>
        <dbReference type="SAM" id="SignalP"/>
    </source>
</evidence>
<evidence type="ECO:0000313" key="4">
    <source>
        <dbReference type="Proteomes" id="UP000270673"/>
    </source>
</evidence>
<gene>
    <name evidence="3" type="ORF">D8S85_14730</name>
</gene>
<comment type="similarity">
    <text evidence="1">Belongs to the peptidase C69 family.</text>
</comment>
<dbReference type="Pfam" id="PF03577">
    <property type="entry name" value="Peptidase_C69"/>
    <property type="match status" value="1"/>
</dbReference>
<feature type="chain" id="PRO_5019157513" description="Dipeptidase" evidence="2">
    <location>
        <begin position="21"/>
        <end position="543"/>
    </location>
</feature>
<dbReference type="Gene3D" id="3.60.60.10">
    <property type="entry name" value="Penicillin V Acylase, Chain A"/>
    <property type="match status" value="1"/>
</dbReference>
<dbReference type="KEGG" id="buy:D8S85_14730"/>
<dbReference type="PANTHER" id="PTHR12994:SF17">
    <property type="entry name" value="LD30995P"/>
    <property type="match status" value="1"/>
</dbReference>
<name>A0A3S9VVW0_9BACT</name>
<dbReference type="EC" id="3.4.-.-" evidence="1"/>
<feature type="signal peptide" evidence="2">
    <location>
        <begin position="1"/>
        <end position="20"/>
    </location>
</feature>
<evidence type="ECO:0000313" key="3">
    <source>
        <dbReference type="EMBL" id="AZS30675.1"/>
    </source>
</evidence>
<sequence>MKTFFLLLVAAFLFSQTGKACTIIVAGKKATVDGSVLNSHTDAGADCRIRVVPGQKFPKGSMAPVYYGIQRVDLPLDDNGEILGYIPQVEQTYTYFQSAYSHINEYQLCIGESTTSQRPELQVSKGEGKQIMTVEQAMIFALQRCKTAEEALTLITSLMEKYGFLPSCGPESECLTIADPEGVWVLELFSVGKDWTPESGKPGVIWAAQRVPDDEIAIIPNWSIIKEIDLSKPEQFRASSNYQQVAIENGWYSPESGQPFVWQDVYAPTPREWATNRFWLFVNTFAPSLDPIPSRRTNNPFDNLNQYIQYVEPLSVYPFSFKPERQVSVKDFMDFQRSTFSGTIYDKENDAVWYYPDKNGNMVKSKLATPFPSGETQKLMKTTRRRLVARVDGEYGMVAQLRSDLPREIGGIYWVFQDNAYTSPYLPIFTGVTHVPEVYSTYNPKEYSDNSARWAIDFVDNLLYLNWQDGKKDLDAARTPMEQSFFERNAEIEKEFIALQKKNPKKAIELLNKYTQECADTIMQTYVQLRNTLITKYTNNRMR</sequence>
<dbReference type="GO" id="GO:0070004">
    <property type="term" value="F:cysteine-type exopeptidase activity"/>
    <property type="evidence" value="ECO:0007669"/>
    <property type="project" value="InterPro"/>
</dbReference>
<dbReference type="PANTHER" id="PTHR12994">
    <property type="entry name" value="SECERNIN"/>
    <property type="match status" value="1"/>
</dbReference>
<keyword evidence="1" id="KW-0645">Protease</keyword>
<keyword evidence="4" id="KW-1185">Reference proteome</keyword>
<accession>A0A3S9VVW0</accession>
<dbReference type="RefSeq" id="WP_106481330.1">
    <property type="nucleotide sequence ID" value="NZ_CP032819.1"/>
</dbReference>
<dbReference type="GO" id="GO:0006508">
    <property type="term" value="P:proteolysis"/>
    <property type="evidence" value="ECO:0007669"/>
    <property type="project" value="UniProtKB-KW"/>
</dbReference>
<keyword evidence="2" id="KW-0732">Signal</keyword>
<dbReference type="OrthoDB" id="1109933at2"/>
<dbReference type="AlphaFoldDB" id="A0A3S9VVW0"/>
<organism evidence="3 4">
    <name type="scientific">Butyricimonas faecalis</name>
    <dbReference type="NCBI Taxonomy" id="2093856"/>
    <lineage>
        <taxon>Bacteria</taxon>
        <taxon>Pseudomonadati</taxon>
        <taxon>Bacteroidota</taxon>
        <taxon>Bacteroidia</taxon>
        <taxon>Bacteroidales</taxon>
        <taxon>Odoribacteraceae</taxon>
        <taxon>Butyricimonas</taxon>
    </lineage>
</organism>
<keyword evidence="1" id="KW-0378">Hydrolase</keyword>
<dbReference type="InterPro" id="IPR005322">
    <property type="entry name" value="Peptidase_C69"/>
</dbReference>
<comment type="catalytic activity">
    <reaction evidence="1">
        <text>an L-aminoacyl-L-amino acid + H2O = 2 an L-alpha-amino acid</text>
        <dbReference type="Rhea" id="RHEA:48940"/>
        <dbReference type="ChEBI" id="CHEBI:15377"/>
        <dbReference type="ChEBI" id="CHEBI:59869"/>
        <dbReference type="ChEBI" id="CHEBI:77460"/>
    </reaction>
</comment>
<dbReference type="EMBL" id="CP032819">
    <property type="protein sequence ID" value="AZS30675.1"/>
    <property type="molecule type" value="Genomic_DNA"/>
</dbReference>
<dbReference type="GO" id="GO:0016805">
    <property type="term" value="F:dipeptidase activity"/>
    <property type="evidence" value="ECO:0007669"/>
    <property type="project" value="UniProtKB-KW"/>
</dbReference>
<reference evidence="3 4" key="1">
    <citation type="submission" date="2018-10" db="EMBL/GenBank/DDBJ databases">
        <title>Butyricimonas faecalis sp. nov., isolated from human faeces and emended description of the genus Butyricimonas.</title>
        <authorList>
            <person name="Le Roy T."/>
            <person name="Van der Smissen P."/>
            <person name="Paquot A."/>
            <person name="Delzenne N."/>
            <person name="Muccioli G."/>
            <person name="Collet J.-F."/>
            <person name="Cani P.D."/>
        </authorList>
    </citation>
    <scope>NUCLEOTIDE SEQUENCE [LARGE SCALE GENOMIC DNA]</scope>
    <source>
        <strain evidence="3 4">H184</strain>
    </source>
</reference>